<dbReference type="GO" id="GO:0016020">
    <property type="term" value="C:membrane"/>
    <property type="evidence" value="ECO:0007669"/>
    <property type="project" value="UniProtKB-SubCell"/>
</dbReference>
<reference evidence="7" key="1">
    <citation type="submission" date="2023-06" db="EMBL/GenBank/DDBJ databases">
        <title>Genomic analysis of the entomopathogenic nematode Steinernema hermaphroditum.</title>
        <authorList>
            <person name="Schwarz E.M."/>
            <person name="Heppert J.K."/>
            <person name="Baniya A."/>
            <person name="Schwartz H.T."/>
            <person name="Tan C.-H."/>
            <person name="Antoshechkin I."/>
            <person name="Sternberg P.W."/>
            <person name="Goodrich-Blair H."/>
            <person name="Dillman A.R."/>
        </authorList>
    </citation>
    <scope>NUCLEOTIDE SEQUENCE</scope>
    <source>
        <strain evidence="7">PS9179</strain>
        <tissue evidence="7">Whole animal</tissue>
    </source>
</reference>
<dbReference type="PANTHER" id="PTHR23360:SF37">
    <property type="entry name" value="G-PROTEIN COUPLED RECEPTORS FAMILY 1 PROFILE DOMAIN-CONTAINING PROTEIN"/>
    <property type="match status" value="1"/>
</dbReference>
<dbReference type="InterPro" id="IPR047130">
    <property type="entry name" value="7TM_GPCR_Srsx_nematod"/>
</dbReference>
<comment type="caution">
    <text evidence="7">The sequence shown here is derived from an EMBL/GenBank/DDBJ whole genome shotgun (WGS) entry which is preliminary data.</text>
</comment>
<evidence type="ECO:0000256" key="1">
    <source>
        <dbReference type="ARBA" id="ARBA00004370"/>
    </source>
</evidence>
<feature type="transmembrane region" description="Helical" evidence="5">
    <location>
        <begin position="164"/>
        <end position="189"/>
    </location>
</feature>
<evidence type="ECO:0000259" key="6">
    <source>
        <dbReference type="PROSITE" id="PS50262"/>
    </source>
</evidence>
<keyword evidence="4 5" id="KW-0472">Membrane</keyword>
<dbReference type="Gene3D" id="1.20.1070.10">
    <property type="entry name" value="Rhodopsin 7-helix transmembrane proteins"/>
    <property type="match status" value="1"/>
</dbReference>
<gene>
    <name evidence="7" type="ORF">QR680_014260</name>
</gene>
<evidence type="ECO:0000256" key="5">
    <source>
        <dbReference type="SAM" id="Phobius"/>
    </source>
</evidence>
<feature type="transmembrane region" description="Helical" evidence="5">
    <location>
        <begin position="244"/>
        <end position="267"/>
    </location>
</feature>
<evidence type="ECO:0000256" key="3">
    <source>
        <dbReference type="ARBA" id="ARBA00022989"/>
    </source>
</evidence>
<dbReference type="PROSITE" id="PS50262">
    <property type="entry name" value="G_PROTEIN_RECEP_F1_2"/>
    <property type="match status" value="1"/>
</dbReference>
<dbReference type="CDD" id="cd00637">
    <property type="entry name" value="7tm_classA_rhodopsin-like"/>
    <property type="match status" value="1"/>
</dbReference>
<evidence type="ECO:0000256" key="4">
    <source>
        <dbReference type="ARBA" id="ARBA00023136"/>
    </source>
</evidence>
<dbReference type="Proteomes" id="UP001175271">
    <property type="component" value="Unassembled WGS sequence"/>
</dbReference>
<feature type="domain" description="G-protein coupled receptors family 1 profile" evidence="6">
    <location>
        <begin position="21"/>
        <end position="267"/>
    </location>
</feature>
<dbReference type="SMART" id="SM01381">
    <property type="entry name" value="7TM_GPCR_Srsx"/>
    <property type="match status" value="1"/>
</dbReference>
<dbReference type="SUPFAM" id="SSF81321">
    <property type="entry name" value="Family A G protein-coupled receptor-like"/>
    <property type="match status" value="1"/>
</dbReference>
<evidence type="ECO:0000256" key="2">
    <source>
        <dbReference type="ARBA" id="ARBA00022692"/>
    </source>
</evidence>
<name>A0AA39IAK5_9BILA</name>
<dbReference type="PANTHER" id="PTHR23360">
    <property type="entry name" value="G-PROTEIN COUPLED RECEPTORS FAMILY 1 PROFILE DOMAIN-CONTAINING PROTEIN-RELATED"/>
    <property type="match status" value="1"/>
</dbReference>
<proteinExistence type="predicted"/>
<dbReference type="EMBL" id="JAUCMV010000002">
    <property type="protein sequence ID" value="KAK0419668.1"/>
    <property type="molecule type" value="Genomic_DNA"/>
</dbReference>
<keyword evidence="2 5" id="KW-0812">Transmembrane</keyword>
<dbReference type="GO" id="GO:0004930">
    <property type="term" value="F:G protein-coupled receptor activity"/>
    <property type="evidence" value="ECO:0007669"/>
    <property type="project" value="InterPro"/>
</dbReference>
<dbReference type="InterPro" id="IPR019424">
    <property type="entry name" value="7TM_GPCR_Srsx"/>
</dbReference>
<feature type="transmembrane region" description="Helical" evidence="5">
    <location>
        <begin position="41"/>
        <end position="64"/>
    </location>
</feature>
<protein>
    <recommendedName>
        <fullName evidence="6">G-protein coupled receptors family 1 profile domain-containing protein</fullName>
    </recommendedName>
</protein>
<organism evidence="7 8">
    <name type="scientific">Steinernema hermaphroditum</name>
    <dbReference type="NCBI Taxonomy" id="289476"/>
    <lineage>
        <taxon>Eukaryota</taxon>
        <taxon>Metazoa</taxon>
        <taxon>Ecdysozoa</taxon>
        <taxon>Nematoda</taxon>
        <taxon>Chromadorea</taxon>
        <taxon>Rhabditida</taxon>
        <taxon>Tylenchina</taxon>
        <taxon>Panagrolaimomorpha</taxon>
        <taxon>Strongyloidoidea</taxon>
        <taxon>Steinernematidae</taxon>
        <taxon>Steinernema</taxon>
    </lineage>
</organism>
<dbReference type="AlphaFoldDB" id="A0AA39IAK5"/>
<dbReference type="Pfam" id="PF10320">
    <property type="entry name" value="7TM_GPCR_Srsx"/>
    <property type="match status" value="1"/>
</dbReference>
<comment type="subcellular location">
    <subcellularLocation>
        <location evidence="1">Membrane</location>
    </subcellularLocation>
</comment>
<feature type="transmembrane region" description="Helical" evidence="5">
    <location>
        <begin position="210"/>
        <end position="238"/>
    </location>
</feature>
<keyword evidence="3 5" id="KW-1133">Transmembrane helix</keyword>
<feature type="transmembrane region" description="Helical" evidence="5">
    <location>
        <begin position="120"/>
        <end position="144"/>
    </location>
</feature>
<keyword evidence="8" id="KW-1185">Reference proteome</keyword>
<dbReference type="PRINTS" id="PR00237">
    <property type="entry name" value="GPCRRHODOPSN"/>
</dbReference>
<feature type="transmembrane region" description="Helical" evidence="5">
    <location>
        <begin position="6"/>
        <end position="29"/>
    </location>
</feature>
<dbReference type="InterPro" id="IPR017452">
    <property type="entry name" value="GPCR_Rhodpsn_7TM"/>
</dbReference>
<feature type="transmembrane region" description="Helical" evidence="5">
    <location>
        <begin position="84"/>
        <end position="108"/>
    </location>
</feature>
<evidence type="ECO:0000313" key="8">
    <source>
        <dbReference type="Proteomes" id="UP001175271"/>
    </source>
</evidence>
<sequence>MIALYIASALIFIIGAFGIFGNINLIIATMRTLPAVQRSRCGLLIGILAFSDLICIIFEWQNAIRLLAGMQNYRRSCFWAISPYLYVINFQASIILVIAVDRVCAICFPIKYRILPFNVYIILCMLPGVAFASTIFVLALANMVDEPIEACNPPLGYPPLVSKIWNRWILAVDSLTIVLYLLALVALCLKRREMTRSDSEYSFFQQQQKAMRTLSVVVVAFACSWFTCHFCVLFVTMIGVSESAVHIVQTVAVIPAMICYSQNYYIYLWRSTEYRELFIQQFKAFVHCNGEYCSKSRVKSLSNGSVVSVSRVKMFAIEESVSQEDQLDEAEDALEYFRTELREQRPDARRSEDGTVRMDVSQEEDMVNAYGEEIARFIGTLRRQVEQFQYCGVQLRIRLRSHSSEVA</sequence>
<accession>A0AA39IAK5</accession>
<evidence type="ECO:0000313" key="7">
    <source>
        <dbReference type="EMBL" id="KAK0419668.1"/>
    </source>
</evidence>
<dbReference type="InterPro" id="IPR000276">
    <property type="entry name" value="GPCR_Rhodpsn"/>
</dbReference>